<gene>
    <name evidence="2" type="ORF">GCM10009789_36050</name>
</gene>
<keyword evidence="3" id="KW-1185">Reference proteome</keyword>
<evidence type="ECO:0000313" key="3">
    <source>
        <dbReference type="Proteomes" id="UP001500393"/>
    </source>
</evidence>
<dbReference type="Proteomes" id="UP001500393">
    <property type="component" value="Unassembled WGS sequence"/>
</dbReference>
<dbReference type="RefSeq" id="WP_344215263.1">
    <property type="nucleotide sequence ID" value="NZ_BAAAOS010000020.1"/>
</dbReference>
<keyword evidence="2" id="KW-0121">Carboxypeptidase</keyword>
<protein>
    <submittedName>
        <fullName evidence="2">M14 family zinc carboxypeptidase</fullName>
    </submittedName>
</protein>
<sequence length="452" mass="49989">MIDSWLKAEIEAVPSYSAFAGVDEIVDAMRAIRAEYPDLAQLRRIGTSRLGEPIESLTIAGGGRHAVVFAFPHPNEPIGGLSALHLARRLCADAVLRASFDLTWHIVGCIDPDGTRLNEGWFAGPFTRTHYARHFYRPAGREQIEWTFPFQYKRAYFDDVLPETLGLMRLIDRTRPAFMCSLHNTELGGVYYYLSQPVTELYPTLQAIPAHLGLPLHHGEPESPSMVSLADGIFPEMRTDRMYDYRESIGEDPSGLRCGATSSEYASQYGTLTLIGELPYWSDPTADDTTPTDTSYATAIRQQGEGLREFLALTTDVLEAVGPQLSTNSPFVRASRYFIPALSRMPDSNSRRADEASAQRPATMAEVTSCADVVHSFRLRYGGMLLRALDGELAVGNGTPTIRSERERLADSYERWCALAEQATPAEPLPIRSLVATQYAAMLATARQAAGR</sequence>
<keyword evidence="2" id="KW-0645">Protease</keyword>
<reference evidence="3" key="1">
    <citation type="journal article" date="2019" name="Int. J. Syst. Evol. Microbiol.">
        <title>The Global Catalogue of Microorganisms (GCM) 10K type strain sequencing project: providing services to taxonomists for standard genome sequencing and annotation.</title>
        <authorList>
            <consortium name="The Broad Institute Genomics Platform"/>
            <consortium name="The Broad Institute Genome Sequencing Center for Infectious Disease"/>
            <person name="Wu L."/>
            <person name="Ma J."/>
        </authorList>
    </citation>
    <scope>NUCLEOTIDE SEQUENCE [LARGE SCALE GENOMIC DNA]</scope>
    <source>
        <strain evidence="3">JCM 14969</strain>
    </source>
</reference>
<feature type="domain" description="Peptidase M14" evidence="1">
    <location>
        <begin position="25"/>
        <end position="124"/>
    </location>
</feature>
<organism evidence="2 3">
    <name type="scientific">Kribbella sancticallisti</name>
    <dbReference type="NCBI Taxonomy" id="460087"/>
    <lineage>
        <taxon>Bacteria</taxon>
        <taxon>Bacillati</taxon>
        <taxon>Actinomycetota</taxon>
        <taxon>Actinomycetes</taxon>
        <taxon>Propionibacteriales</taxon>
        <taxon>Kribbellaceae</taxon>
        <taxon>Kribbella</taxon>
    </lineage>
</organism>
<dbReference type="EMBL" id="BAAAOS010000020">
    <property type="protein sequence ID" value="GAA1579149.1"/>
    <property type="molecule type" value="Genomic_DNA"/>
</dbReference>
<dbReference type="GO" id="GO:0004180">
    <property type="term" value="F:carboxypeptidase activity"/>
    <property type="evidence" value="ECO:0007669"/>
    <property type="project" value="UniProtKB-KW"/>
</dbReference>
<dbReference type="InterPro" id="IPR000834">
    <property type="entry name" value="Peptidase_M14"/>
</dbReference>
<keyword evidence="2" id="KW-0378">Hydrolase</keyword>
<dbReference type="SUPFAM" id="SSF53187">
    <property type="entry name" value="Zn-dependent exopeptidases"/>
    <property type="match status" value="1"/>
</dbReference>
<dbReference type="Gene3D" id="3.40.630.10">
    <property type="entry name" value="Zn peptidases"/>
    <property type="match status" value="1"/>
</dbReference>
<dbReference type="Pfam" id="PF00246">
    <property type="entry name" value="Peptidase_M14"/>
    <property type="match status" value="1"/>
</dbReference>
<name>A0ABP4PL66_9ACTN</name>
<proteinExistence type="predicted"/>
<comment type="caution">
    <text evidence="2">The sequence shown here is derived from an EMBL/GenBank/DDBJ whole genome shotgun (WGS) entry which is preliminary data.</text>
</comment>
<accession>A0ABP4PL66</accession>
<evidence type="ECO:0000259" key="1">
    <source>
        <dbReference type="Pfam" id="PF00246"/>
    </source>
</evidence>
<evidence type="ECO:0000313" key="2">
    <source>
        <dbReference type="EMBL" id="GAA1579149.1"/>
    </source>
</evidence>